<evidence type="ECO:0000256" key="2">
    <source>
        <dbReference type="ARBA" id="ARBA00022857"/>
    </source>
</evidence>
<evidence type="ECO:0000256" key="4">
    <source>
        <dbReference type="SAM" id="SignalP"/>
    </source>
</evidence>
<feature type="chain" id="PRO_5002134551" evidence="4">
    <location>
        <begin position="22"/>
        <end position="322"/>
    </location>
</feature>
<keyword evidence="3" id="KW-0560">Oxidoreductase</keyword>
<sequence>MFKPIFSLSALMLGVFATTAAATPAKLIDPNLRYSNMTLDMPPQAFPVLHTSFRYPPDCGEKSYKGSGRLEGLKALITGGDSGIGRSIVIAYLREGAKVAINYLPEEEADAQALADLMAEEGLSFERIPGDLGNEEFCTELVNEAHRRLGGLDILVNHAGYSGNLQGPNWRPIDQFDGREMEQIYRINVFATLYLTRAAVPLLPAGGSIIVTSSNIAAHPVGPSVLYGSSKAAVTHTIRSLAMQLAPRGIRVNGVAPSLTYTPFLAQSGFTNTELELASQVLEFHRLAQPAEVAMHYVEVADPANTYMSGEVIAIAGAQQGL</sequence>
<evidence type="ECO:0000256" key="3">
    <source>
        <dbReference type="ARBA" id="ARBA00023002"/>
    </source>
</evidence>
<dbReference type="InterPro" id="IPR002347">
    <property type="entry name" value="SDR_fam"/>
</dbReference>
<dbReference type="PRINTS" id="PR00080">
    <property type="entry name" value="SDRFAMILY"/>
</dbReference>
<feature type="signal peptide" evidence="4">
    <location>
        <begin position="1"/>
        <end position="21"/>
    </location>
</feature>
<dbReference type="PRINTS" id="PR00081">
    <property type="entry name" value="GDHRDH"/>
</dbReference>
<protein>
    <submittedName>
        <fullName evidence="5">Uncharacterized protein</fullName>
    </submittedName>
</protein>
<reference evidence="5" key="1">
    <citation type="submission" date="2015-01" db="EMBL/GenBank/DDBJ databases">
        <authorList>
            <person name="Durling Mikael"/>
        </authorList>
    </citation>
    <scope>NUCLEOTIDE SEQUENCE</scope>
</reference>
<dbReference type="PANTHER" id="PTHR48107">
    <property type="entry name" value="NADPH-DEPENDENT ALDEHYDE REDUCTASE-LIKE PROTEIN, CHLOROPLASTIC-RELATED"/>
    <property type="match status" value="1"/>
</dbReference>
<dbReference type="Pfam" id="PF13561">
    <property type="entry name" value="adh_short_C2"/>
    <property type="match status" value="1"/>
</dbReference>
<comment type="similarity">
    <text evidence="1">Belongs to the short-chain dehydrogenases/reductases (SDR) family.</text>
</comment>
<proteinExistence type="inferred from homology"/>
<name>A0A0B7KEH3_BIOOC</name>
<dbReference type="Gene3D" id="3.40.50.720">
    <property type="entry name" value="NAD(P)-binding Rossmann-like Domain"/>
    <property type="match status" value="1"/>
</dbReference>
<gene>
    <name evidence="5" type="ORF">BN869_000012036_1</name>
</gene>
<dbReference type="AlphaFoldDB" id="A0A0B7KEH3"/>
<keyword evidence="2" id="KW-0521">NADP</keyword>
<dbReference type="SUPFAM" id="SSF51735">
    <property type="entry name" value="NAD(P)-binding Rossmann-fold domains"/>
    <property type="match status" value="1"/>
</dbReference>
<organism evidence="5">
    <name type="scientific">Bionectria ochroleuca</name>
    <name type="common">Gliocladium roseum</name>
    <dbReference type="NCBI Taxonomy" id="29856"/>
    <lineage>
        <taxon>Eukaryota</taxon>
        <taxon>Fungi</taxon>
        <taxon>Dikarya</taxon>
        <taxon>Ascomycota</taxon>
        <taxon>Pezizomycotina</taxon>
        <taxon>Sordariomycetes</taxon>
        <taxon>Hypocreomycetidae</taxon>
        <taxon>Hypocreales</taxon>
        <taxon>Bionectriaceae</taxon>
        <taxon>Clonostachys</taxon>
    </lineage>
</organism>
<dbReference type="GO" id="GO:0016614">
    <property type="term" value="F:oxidoreductase activity, acting on CH-OH group of donors"/>
    <property type="evidence" value="ECO:0007669"/>
    <property type="project" value="UniProtKB-ARBA"/>
</dbReference>
<dbReference type="PANTHER" id="PTHR48107:SF16">
    <property type="entry name" value="NADPH-DEPENDENT ALDEHYDE REDUCTASE 1, CHLOROPLASTIC"/>
    <property type="match status" value="1"/>
</dbReference>
<dbReference type="EMBL" id="CDPU01000059">
    <property type="protein sequence ID" value="CEO55978.1"/>
    <property type="molecule type" value="Genomic_DNA"/>
</dbReference>
<evidence type="ECO:0000313" key="5">
    <source>
        <dbReference type="EMBL" id="CEO55978.1"/>
    </source>
</evidence>
<dbReference type="InterPro" id="IPR036291">
    <property type="entry name" value="NAD(P)-bd_dom_sf"/>
</dbReference>
<accession>A0A0B7KEH3</accession>
<evidence type="ECO:0000256" key="1">
    <source>
        <dbReference type="ARBA" id="ARBA00006484"/>
    </source>
</evidence>
<keyword evidence="4" id="KW-0732">Signal</keyword>
<dbReference type="FunFam" id="3.40.50.720:FF:000084">
    <property type="entry name" value="Short-chain dehydrogenase reductase"/>
    <property type="match status" value="1"/>
</dbReference>